<keyword evidence="2" id="KW-0812">Transmembrane</keyword>
<name>A0A328CXK6_9ASTE</name>
<feature type="transmembrane region" description="Helical" evidence="2">
    <location>
        <begin position="164"/>
        <end position="181"/>
    </location>
</feature>
<gene>
    <name evidence="4" type="ORF">DM860_000570</name>
</gene>
<feature type="transmembrane region" description="Helical" evidence="2">
    <location>
        <begin position="319"/>
        <end position="341"/>
    </location>
</feature>
<dbReference type="EMBL" id="NQVE01000215">
    <property type="protein sequence ID" value="RAL37876.1"/>
    <property type="molecule type" value="Genomic_DNA"/>
</dbReference>
<dbReference type="AlphaFoldDB" id="A0A328CXK6"/>
<dbReference type="PANTHER" id="PTHR46431:SF5">
    <property type="entry name" value="EXPRESSED PROTEIN"/>
    <property type="match status" value="1"/>
</dbReference>
<proteinExistence type="predicted"/>
<sequence>MEWKTCRFEKKERNRDKGLGIENEVRKREGKKKEGEKSILERMCMKTDIYERREEEEEVLDISTNSTTTHHSCQSPFQLRPNMAESAVGLERKHSNSGSHVKEDSEYVRLVINNEPAVSETSFTLQSPLETRQRALKWWMNAFMWCIVLVPILEWEATSFGRPVLALILVASLAFFPVLLIPSAPSMWLAGMIFGYGLGFVLIMIGTTVGMLLPYLIGLIFRDRIHQWLKKWPQQADIIRLAGEGSSFHQFQVVALFRISPFPYTIFNYAVVVTSMRFWPYLWGSIAGMIPEAFLYIYSGRLIRTFADVEYGNHHLTPVEIIADIISFIVAIITTSAFTVYAKRKLNEQAGTGGSQGCSTTGPDKFEMERLPPEKPKQRNISSQL</sequence>
<dbReference type="Proteomes" id="UP000249390">
    <property type="component" value="Unassembled WGS sequence"/>
</dbReference>
<dbReference type="Pfam" id="PF09335">
    <property type="entry name" value="VTT_dom"/>
    <property type="match status" value="1"/>
</dbReference>
<keyword evidence="2" id="KW-0472">Membrane</keyword>
<accession>A0A328CXK6</accession>
<dbReference type="InterPro" id="IPR032816">
    <property type="entry name" value="VTT_dom"/>
</dbReference>
<keyword evidence="2" id="KW-1133">Transmembrane helix</keyword>
<evidence type="ECO:0000259" key="3">
    <source>
        <dbReference type="Pfam" id="PF09335"/>
    </source>
</evidence>
<dbReference type="PANTHER" id="PTHR46431">
    <property type="entry name" value="EXPRESSED PROTEIN"/>
    <property type="match status" value="1"/>
</dbReference>
<reference evidence="4 5" key="1">
    <citation type="submission" date="2018-06" db="EMBL/GenBank/DDBJ databases">
        <title>The Genome of Cuscuta australis (Dodder) Provides Insight into the Evolution of Plant Parasitism.</title>
        <authorList>
            <person name="Liu H."/>
        </authorList>
    </citation>
    <scope>NUCLEOTIDE SEQUENCE [LARGE SCALE GENOMIC DNA]</scope>
    <source>
        <strain evidence="5">cv. Yunnan</strain>
        <tissue evidence="4">Vines</tissue>
    </source>
</reference>
<feature type="transmembrane region" description="Helical" evidence="2">
    <location>
        <begin position="193"/>
        <end position="221"/>
    </location>
</feature>
<comment type="caution">
    <text evidence="4">The sequence shown here is derived from an EMBL/GenBank/DDBJ whole genome shotgun (WGS) entry which is preliminary data.</text>
</comment>
<feature type="transmembrane region" description="Helical" evidence="2">
    <location>
        <begin position="278"/>
        <end position="299"/>
    </location>
</feature>
<evidence type="ECO:0000256" key="2">
    <source>
        <dbReference type="SAM" id="Phobius"/>
    </source>
</evidence>
<evidence type="ECO:0000313" key="5">
    <source>
        <dbReference type="Proteomes" id="UP000249390"/>
    </source>
</evidence>
<evidence type="ECO:0000256" key="1">
    <source>
        <dbReference type="SAM" id="MobiDB-lite"/>
    </source>
</evidence>
<feature type="region of interest" description="Disordered" evidence="1">
    <location>
        <begin position="350"/>
        <end position="385"/>
    </location>
</feature>
<evidence type="ECO:0000313" key="4">
    <source>
        <dbReference type="EMBL" id="RAL37876.1"/>
    </source>
</evidence>
<keyword evidence="5" id="KW-1185">Reference proteome</keyword>
<protein>
    <recommendedName>
        <fullName evidence="3">VTT domain-containing protein</fullName>
    </recommendedName>
</protein>
<feature type="compositionally biased region" description="Basic and acidic residues" evidence="1">
    <location>
        <begin position="364"/>
        <end position="377"/>
    </location>
</feature>
<organism evidence="4 5">
    <name type="scientific">Cuscuta australis</name>
    <dbReference type="NCBI Taxonomy" id="267555"/>
    <lineage>
        <taxon>Eukaryota</taxon>
        <taxon>Viridiplantae</taxon>
        <taxon>Streptophyta</taxon>
        <taxon>Embryophyta</taxon>
        <taxon>Tracheophyta</taxon>
        <taxon>Spermatophyta</taxon>
        <taxon>Magnoliopsida</taxon>
        <taxon>eudicotyledons</taxon>
        <taxon>Gunneridae</taxon>
        <taxon>Pentapetalae</taxon>
        <taxon>asterids</taxon>
        <taxon>lamiids</taxon>
        <taxon>Solanales</taxon>
        <taxon>Convolvulaceae</taxon>
        <taxon>Cuscuteae</taxon>
        <taxon>Cuscuta</taxon>
        <taxon>Cuscuta subgen. Grammica</taxon>
        <taxon>Cuscuta sect. Cleistogrammica</taxon>
    </lineage>
</organism>
<feature type="domain" description="VTT" evidence="3">
    <location>
        <begin position="181"/>
        <end position="301"/>
    </location>
</feature>